<gene>
    <name evidence="3" type="ORF">SAMN04489764_2910</name>
</gene>
<dbReference type="CDD" id="cd01189">
    <property type="entry name" value="INT_ICEBs1_C_like"/>
    <property type="match status" value="1"/>
</dbReference>
<sequence length="295" mass="33459">MAAMNEDPPLVVSNPFAKLKLPRVELPPIQFYEHDEAEALYRAVEDLFGLQWRVMIELGMSVGLRPGEVYGLHMDQVDWQRGLIRVHYVQTRRGLRPYPKSKKSYRTVPVPDRVLDAMRHLADKRPRWGECTCPKVGPDGSRIPGRGPCVRLMFPAPKGGPIDDSAFRARVWYPAVDAARLCGKTSPVDARPDRLHAVGECGQYYCDDQNHKIRRYSPRVMRHTAASWLAQDGVPLYDIQHLLGHEDPSTTQRYAHLAPDAHLKVIESWNRRLGGRQVDARDARLTLGTSKARSS</sequence>
<evidence type="ECO:0000256" key="1">
    <source>
        <dbReference type="ARBA" id="ARBA00023172"/>
    </source>
</evidence>
<dbReference type="STRING" id="35622.SAMN04489764_2910"/>
<reference evidence="3 4" key="1">
    <citation type="submission" date="2016-10" db="EMBL/GenBank/DDBJ databases">
        <authorList>
            <person name="de Groot N.N."/>
        </authorList>
    </citation>
    <scope>NUCLEOTIDE SEQUENCE [LARGE SCALE GENOMIC DNA]</scope>
    <source>
        <strain evidence="3 4">DSM 43794</strain>
    </source>
</reference>
<dbReference type="GO" id="GO:0003677">
    <property type="term" value="F:DNA binding"/>
    <property type="evidence" value="ECO:0007669"/>
    <property type="project" value="InterPro"/>
</dbReference>
<name>A0A1H1FC60_9ACTN</name>
<dbReference type="PROSITE" id="PS51898">
    <property type="entry name" value="TYR_RECOMBINASE"/>
    <property type="match status" value="1"/>
</dbReference>
<evidence type="ECO:0000259" key="2">
    <source>
        <dbReference type="PROSITE" id="PS51898"/>
    </source>
</evidence>
<dbReference type="Gene3D" id="1.10.443.10">
    <property type="entry name" value="Intergrase catalytic core"/>
    <property type="match status" value="1"/>
</dbReference>
<dbReference type="SUPFAM" id="SSF56349">
    <property type="entry name" value="DNA breaking-rejoining enzymes"/>
    <property type="match status" value="1"/>
</dbReference>
<dbReference type="InterPro" id="IPR050090">
    <property type="entry name" value="Tyrosine_recombinase_XerCD"/>
</dbReference>
<dbReference type="GO" id="GO:0015074">
    <property type="term" value="P:DNA integration"/>
    <property type="evidence" value="ECO:0007669"/>
    <property type="project" value="InterPro"/>
</dbReference>
<keyword evidence="4" id="KW-1185">Reference proteome</keyword>
<evidence type="ECO:0000313" key="3">
    <source>
        <dbReference type="EMBL" id="SDQ98551.1"/>
    </source>
</evidence>
<dbReference type="AlphaFoldDB" id="A0A1H1FC60"/>
<keyword evidence="1" id="KW-0233">DNA recombination</keyword>
<dbReference type="GO" id="GO:0006310">
    <property type="term" value="P:DNA recombination"/>
    <property type="evidence" value="ECO:0007669"/>
    <property type="project" value="UniProtKB-KW"/>
</dbReference>
<evidence type="ECO:0000313" key="4">
    <source>
        <dbReference type="Proteomes" id="UP000217103"/>
    </source>
</evidence>
<dbReference type="EMBL" id="FNKK01000002">
    <property type="protein sequence ID" value="SDQ98551.1"/>
    <property type="molecule type" value="Genomic_DNA"/>
</dbReference>
<dbReference type="Proteomes" id="UP000217103">
    <property type="component" value="Unassembled WGS sequence"/>
</dbReference>
<feature type="domain" description="Tyr recombinase" evidence="2">
    <location>
        <begin position="25"/>
        <end position="268"/>
    </location>
</feature>
<protein>
    <submittedName>
        <fullName evidence="3">Phage integrase family protein</fullName>
    </submittedName>
</protein>
<dbReference type="PANTHER" id="PTHR30349">
    <property type="entry name" value="PHAGE INTEGRASE-RELATED"/>
    <property type="match status" value="1"/>
</dbReference>
<dbReference type="Pfam" id="PF00589">
    <property type="entry name" value="Phage_integrase"/>
    <property type="match status" value="2"/>
</dbReference>
<organism evidence="3 4">
    <name type="scientific">Thermostaphylospora chromogena</name>
    <dbReference type="NCBI Taxonomy" id="35622"/>
    <lineage>
        <taxon>Bacteria</taxon>
        <taxon>Bacillati</taxon>
        <taxon>Actinomycetota</taxon>
        <taxon>Actinomycetes</taxon>
        <taxon>Streptosporangiales</taxon>
        <taxon>Thermomonosporaceae</taxon>
        <taxon>Thermostaphylospora</taxon>
    </lineage>
</organism>
<dbReference type="InterPro" id="IPR011010">
    <property type="entry name" value="DNA_brk_join_enz"/>
</dbReference>
<accession>A0A1H1FC60</accession>
<dbReference type="InterPro" id="IPR002104">
    <property type="entry name" value="Integrase_catalytic"/>
</dbReference>
<proteinExistence type="predicted"/>
<dbReference type="PANTHER" id="PTHR30349:SF64">
    <property type="entry name" value="PROPHAGE INTEGRASE INTD-RELATED"/>
    <property type="match status" value="1"/>
</dbReference>
<dbReference type="InterPro" id="IPR013762">
    <property type="entry name" value="Integrase-like_cat_sf"/>
</dbReference>